<dbReference type="InterPro" id="IPR000524">
    <property type="entry name" value="Tscrpt_reg_HTH_GntR"/>
</dbReference>
<comment type="caution">
    <text evidence="5">The sequence shown here is derived from an EMBL/GenBank/DDBJ whole genome shotgun (WGS) entry which is preliminary data.</text>
</comment>
<evidence type="ECO:0000256" key="1">
    <source>
        <dbReference type="ARBA" id="ARBA00023015"/>
    </source>
</evidence>
<dbReference type="CDD" id="cd07377">
    <property type="entry name" value="WHTH_GntR"/>
    <property type="match status" value="1"/>
</dbReference>
<dbReference type="Pfam" id="PF00392">
    <property type="entry name" value="GntR"/>
    <property type="match status" value="1"/>
</dbReference>
<dbReference type="Gene3D" id="1.10.10.10">
    <property type="entry name" value="Winged helix-like DNA-binding domain superfamily/Winged helix DNA-binding domain"/>
    <property type="match status" value="1"/>
</dbReference>
<dbReference type="InterPro" id="IPR008920">
    <property type="entry name" value="TF_FadR/GntR_C"/>
</dbReference>
<dbReference type="SUPFAM" id="SSF46785">
    <property type="entry name" value="Winged helix' DNA-binding domain"/>
    <property type="match status" value="1"/>
</dbReference>
<dbReference type="Pfam" id="PF07729">
    <property type="entry name" value="FCD"/>
    <property type="match status" value="1"/>
</dbReference>
<dbReference type="SUPFAM" id="SSF48008">
    <property type="entry name" value="GntR ligand-binding domain-like"/>
    <property type="match status" value="1"/>
</dbReference>
<dbReference type="PROSITE" id="PS50949">
    <property type="entry name" value="HTH_GNTR"/>
    <property type="match status" value="1"/>
</dbReference>
<evidence type="ECO:0000259" key="4">
    <source>
        <dbReference type="PROSITE" id="PS50949"/>
    </source>
</evidence>
<keyword evidence="1" id="KW-0805">Transcription regulation</keyword>
<dbReference type="Proteomes" id="UP000295097">
    <property type="component" value="Unassembled WGS sequence"/>
</dbReference>
<keyword evidence="2" id="KW-0238">DNA-binding</keyword>
<evidence type="ECO:0000313" key="6">
    <source>
        <dbReference type="Proteomes" id="UP000295097"/>
    </source>
</evidence>
<feature type="domain" description="HTH gntR-type" evidence="4">
    <location>
        <begin position="17"/>
        <end position="84"/>
    </location>
</feature>
<protein>
    <submittedName>
        <fullName evidence="5">GntR family transcriptional regulator</fullName>
    </submittedName>
</protein>
<gene>
    <name evidence="5" type="ORF">EDC90_100778</name>
</gene>
<organism evidence="5 6">
    <name type="scientific">Martelella mediterranea</name>
    <dbReference type="NCBI Taxonomy" id="293089"/>
    <lineage>
        <taxon>Bacteria</taxon>
        <taxon>Pseudomonadati</taxon>
        <taxon>Pseudomonadota</taxon>
        <taxon>Alphaproteobacteria</taxon>
        <taxon>Hyphomicrobiales</taxon>
        <taxon>Aurantimonadaceae</taxon>
        <taxon>Martelella</taxon>
    </lineage>
</organism>
<dbReference type="InterPro" id="IPR036388">
    <property type="entry name" value="WH-like_DNA-bd_sf"/>
</dbReference>
<dbReference type="PANTHER" id="PTHR43537:SF5">
    <property type="entry name" value="UXU OPERON TRANSCRIPTIONAL REGULATOR"/>
    <property type="match status" value="1"/>
</dbReference>
<evidence type="ECO:0000313" key="5">
    <source>
        <dbReference type="EMBL" id="TCT41102.1"/>
    </source>
</evidence>
<dbReference type="GO" id="GO:0003677">
    <property type="term" value="F:DNA binding"/>
    <property type="evidence" value="ECO:0007669"/>
    <property type="project" value="UniProtKB-KW"/>
</dbReference>
<name>A0A4V2V4P0_9HYPH</name>
<dbReference type="OrthoDB" id="9788098at2"/>
<dbReference type="Gene3D" id="1.20.120.530">
    <property type="entry name" value="GntR ligand-binding domain-like"/>
    <property type="match status" value="1"/>
</dbReference>
<dbReference type="InterPro" id="IPR011711">
    <property type="entry name" value="GntR_C"/>
</dbReference>
<dbReference type="EMBL" id="SMAR01000007">
    <property type="protein sequence ID" value="TCT41102.1"/>
    <property type="molecule type" value="Genomic_DNA"/>
</dbReference>
<evidence type="ECO:0000256" key="2">
    <source>
        <dbReference type="ARBA" id="ARBA00023125"/>
    </source>
</evidence>
<evidence type="ECO:0000256" key="3">
    <source>
        <dbReference type="ARBA" id="ARBA00023163"/>
    </source>
</evidence>
<dbReference type="GO" id="GO:0003700">
    <property type="term" value="F:DNA-binding transcription factor activity"/>
    <property type="evidence" value="ECO:0007669"/>
    <property type="project" value="InterPro"/>
</dbReference>
<dbReference type="AlphaFoldDB" id="A0A4V2V4P0"/>
<proteinExistence type="predicted"/>
<keyword evidence="6" id="KW-1185">Reference proteome</keyword>
<accession>A0A4V2V4P0</accession>
<dbReference type="RefSeq" id="WP_132309824.1">
    <property type="nucleotide sequence ID" value="NZ_SMAR01000007.1"/>
</dbReference>
<dbReference type="SMART" id="SM00345">
    <property type="entry name" value="HTH_GNTR"/>
    <property type="match status" value="1"/>
</dbReference>
<dbReference type="PRINTS" id="PR00035">
    <property type="entry name" value="HTHGNTR"/>
</dbReference>
<reference evidence="5 6" key="1">
    <citation type="submission" date="2019-03" db="EMBL/GenBank/DDBJ databases">
        <title>Freshwater and sediment microbial communities from various areas in North America, analyzing microbe dynamics in response to fracking.</title>
        <authorList>
            <person name="Lamendella R."/>
        </authorList>
    </citation>
    <scope>NUCLEOTIDE SEQUENCE [LARGE SCALE GENOMIC DNA]</scope>
    <source>
        <strain evidence="5 6">175.2</strain>
    </source>
</reference>
<dbReference type="InterPro" id="IPR036390">
    <property type="entry name" value="WH_DNA-bd_sf"/>
</dbReference>
<keyword evidence="3" id="KW-0804">Transcription</keyword>
<dbReference type="PANTHER" id="PTHR43537">
    <property type="entry name" value="TRANSCRIPTIONAL REGULATOR, GNTR FAMILY"/>
    <property type="match status" value="1"/>
</dbReference>
<sequence>MDITDKASDDEHAPAARNRYAQIHDIIRERICMLDYPPGMRLSEAELAAEFGTSRTPLRRVLAKLEDEGLVSSVHGVGTMVTDVDVQELMQVYQLRMELMVLVTSLEPVAVTGPLIEAFRVMNQRAEALRENPEARDFAALDRDMFLLLLTLTKNQPLRKISERLYFRTARIWLEKITASAIDLEKEAEVYCRETEDIVTALEQNNLDAVGHMRRAHISMSLARMR</sequence>